<dbReference type="PANTHER" id="PTHR22940">
    <property type="entry name" value="TIMEOUT/TIMELESS-2"/>
    <property type="match status" value="1"/>
</dbReference>
<evidence type="ECO:0000313" key="4">
    <source>
        <dbReference type="EMBL" id="CAD7260713.1"/>
    </source>
</evidence>
<dbReference type="Pfam" id="PF05029">
    <property type="entry name" value="TIMELESS_C"/>
    <property type="match status" value="1"/>
</dbReference>
<dbReference type="GO" id="GO:0000076">
    <property type="term" value="P:DNA replication checkpoint signaling"/>
    <property type="evidence" value="ECO:0007669"/>
    <property type="project" value="TreeGrafter"/>
</dbReference>
<sequence length="210" mass="23988">MARAAHVHFKKFCKEQHSIQEKEQKEENEREKAEELERLKEMEEDKKRLLAEEKNQMMGQSIPLVTWNCEQKSAMKNRTFSHLLQTLGFQLLTDSGKTFAHIPNFWTPDFMFSMAEKLGPIDSSALKFDVNVLKNSDRAPGTADKSLLETTKTRDPTIFTMPRNKQTSPGITFTPMPNSTSNWLNLVSQFKSAAFTIPPPTSSHHDSADK</sequence>
<dbReference type="PANTHER" id="PTHR22940:SF5">
    <property type="entry name" value="PROTEIN TIMELESS"/>
    <property type="match status" value="1"/>
</dbReference>
<accession>A0A7R9AUI3</accession>
<evidence type="ECO:0000259" key="3">
    <source>
        <dbReference type="Pfam" id="PF05029"/>
    </source>
</evidence>
<dbReference type="GO" id="GO:0031298">
    <property type="term" value="C:replication fork protection complex"/>
    <property type="evidence" value="ECO:0007669"/>
    <property type="project" value="TreeGrafter"/>
</dbReference>
<feature type="region of interest" description="Disordered" evidence="2">
    <location>
        <begin position="17"/>
        <end position="36"/>
    </location>
</feature>
<evidence type="ECO:0000256" key="2">
    <source>
        <dbReference type="SAM" id="MobiDB-lite"/>
    </source>
</evidence>
<dbReference type="GO" id="GO:0043111">
    <property type="term" value="P:replication fork arrest"/>
    <property type="evidence" value="ECO:0007669"/>
    <property type="project" value="TreeGrafter"/>
</dbReference>
<evidence type="ECO:0000256" key="1">
    <source>
        <dbReference type="ARBA" id="ARBA00008174"/>
    </source>
</evidence>
<gene>
    <name evidence="4" type="ORF">TSIB3V08_LOCUS4874</name>
</gene>
<dbReference type="EMBL" id="OC001809">
    <property type="protein sequence ID" value="CAD7260713.1"/>
    <property type="molecule type" value="Genomic_DNA"/>
</dbReference>
<proteinExistence type="inferred from homology"/>
<reference evidence="4" key="1">
    <citation type="submission" date="2020-11" db="EMBL/GenBank/DDBJ databases">
        <authorList>
            <person name="Tran Van P."/>
        </authorList>
    </citation>
    <scope>NUCLEOTIDE SEQUENCE</scope>
</reference>
<name>A0A7R9AUI3_TIMSH</name>
<dbReference type="AlphaFoldDB" id="A0A7R9AUI3"/>
<feature type="domain" description="Timeless C-terminal" evidence="3">
    <location>
        <begin position="30"/>
        <end position="110"/>
    </location>
</feature>
<dbReference type="GO" id="GO:0009649">
    <property type="term" value="P:entrainment of circadian clock"/>
    <property type="evidence" value="ECO:0007669"/>
    <property type="project" value="TreeGrafter"/>
</dbReference>
<comment type="similarity">
    <text evidence="1">Belongs to the timeless family.</text>
</comment>
<dbReference type="InterPro" id="IPR044998">
    <property type="entry name" value="Timeless"/>
</dbReference>
<dbReference type="GO" id="GO:0003677">
    <property type="term" value="F:DNA binding"/>
    <property type="evidence" value="ECO:0007669"/>
    <property type="project" value="TreeGrafter"/>
</dbReference>
<protein>
    <recommendedName>
        <fullName evidence="3">Timeless C-terminal domain-containing protein</fullName>
    </recommendedName>
</protein>
<organism evidence="4">
    <name type="scientific">Timema shepardi</name>
    <name type="common">Walking stick</name>
    <dbReference type="NCBI Taxonomy" id="629360"/>
    <lineage>
        <taxon>Eukaryota</taxon>
        <taxon>Metazoa</taxon>
        <taxon>Ecdysozoa</taxon>
        <taxon>Arthropoda</taxon>
        <taxon>Hexapoda</taxon>
        <taxon>Insecta</taxon>
        <taxon>Pterygota</taxon>
        <taxon>Neoptera</taxon>
        <taxon>Polyneoptera</taxon>
        <taxon>Phasmatodea</taxon>
        <taxon>Timematodea</taxon>
        <taxon>Timematoidea</taxon>
        <taxon>Timematidae</taxon>
        <taxon>Timema</taxon>
    </lineage>
</organism>
<dbReference type="GO" id="GO:0006281">
    <property type="term" value="P:DNA repair"/>
    <property type="evidence" value="ECO:0007669"/>
    <property type="project" value="TreeGrafter"/>
</dbReference>
<dbReference type="InterPro" id="IPR007725">
    <property type="entry name" value="TIMELESS_C"/>
</dbReference>